<evidence type="ECO:0000256" key="3">
    <source>
        <dbReference type="ARBA" id="ARBA00023295"/>
    </source>
</evidence>
<dbReference type="EMBL" id="BSYO01000024">
    <property type="protein sequence ID" value="GMH22540.1"/>
    <property type="molecule type" value="Genomic_DNA"/>
</dbReference>
<keyword evidence="7" id="KW-1185">Reference proteome</keyword>
<evidence type="ECO:0000313" key="6">
    <source>
        <dbReference type="EMBL" id="GMH22540.1"/>
    </source>
</evidence>
<dbReference type="EC" id="3.2.1.26" evidence="4"/>
<comment type="catalytic activity">
    <reaction evidence="4">
        <text>Hydrolysis of terminal non-reducing beta-D-fructofuranoside residues in beta-D-fructofuranosides.</text>
        <dbReference type="EC" id="3.2.1.26"/>
    </reaction>
</comment>
<accession>A0AAD3T458</accession>
<dbReference type="AlphaFoldDB" id="A0AAD3T458"/>
<reference evidence="6" key="1">
    <citation type="submission" date="2023-05" db="EMBL/GenBank/DDBJ databases">
        <title>Nepenthes gracilis genome sequencing.</title>
        <authorList>
            <person name="Fukushima K."/>
        </authorList>
    </citation>
    <scope>NUCLEOTIDE SEQUENCE</scope>
    <source>
        <strain evidence="6">SING2019-196</strain>
    </source>
</reference>
<comment type="function">
    <text evidence="4">Invertase that cleaves sucrose into glucose and fructose.</text>
</comment>
<feature type="region of interest" description="Disordered" evidence="5">
    <location>
        <begin position="1"/>
        <end position="30"/>
    </location>
</feature>
<keyword evidence="2 4" id="KW-0119">Carbohydrate metabolism</keyword>
<evidence type="ECO:0000256" key="2">
    <source>
        <dbReference type="ARBA" id="ARBA00023277"/>
    </source>
</evidence>
<comment type="similarity">
    <text evidence="4">Belongs to the glycosyl hydrolase 100 family.</text>
</comment>
<protein>
    <recommendedName>
        <fullName evidence="4">Alkaline/neutral invertase</fullName>
        <ecNumber evidence="4">3.2.1.26</ecNumber>
    </recommendedName>
</protein>
<dbReference type="GO" id="GO:0033926">
    <property type="term" value="F:endo-alpha-N-acetylgalactosaminidase activity"/>
    <property type="evidence" value="ECO:0007669"/>
    <property type="project" value="UniProtKB-UniRule"/>
</dbReference>
<keyword evidence="1 4" id="KW-0378">Hydrolase</keyword>
<name>A0AAD3T458_NEPGR</name>
<keyword evidence="3 4" id="KW-0326">Glycosidase</keyword>
<evidence type="ECO:0000256" key="4">
    <source>
        <dbReference type="RuleBase" id="RU367047"/>
    </source>
</evidence>
<evidence type="ECO:0000256" key="1">
    <source>
        <dbReference type="ARBA" id="ARBA00022801"/>
    </source>
</evidence>
<dbReference type="GO" id="GO:0005987">
    <property type="term" value="P:sucrose catabolic process"/>
    <property type="evidence" value="ECO:0007669"/>
    <property type="project" value="TreeGrafter"/>
</dbReference>
<dbReference type="PANTHER" id="PTHR31916">
    <property type="match status" value="1"/>
</dbReference>
<feature type="compositionally biased region" description="Polar residues" evidence="5">
    <location>
        <begin position="8"/>
        <end position="18"/>
    </location>
</feature>
<feature type="region of interest" description="Disordered" evidence="5">
    <location>
        <begin position="125"/>
        <end position="160"/>
    </location>
</feature>
<organism evidence="6 7">
    <name type="scientific">Nepenthes gracilis</name>
    <name type="common">Slender pitcher plant</name>
    <dbReference type="NCBI Taxonomy" id="150966"/>
    <lineage>
        <taxon>Eukaryota</taxon>
        <taxon>Viridiplantae</taxon>
        <taxon>Streptophyta</taxon>
        <taxon>Embryophyta</taxon>
        <taxon>Tracheophyta</taxon>
        <taxon>Spermatophyta</taxon>
        <taxon>Magnoliopsida</taxon>
        <taxon>eudicotyledons</taxon>
        <taxon>Gunneridae</taxon>
        <taxon>Pentapetalae</taxon>
        <taxon>Caryophyllales</taxon>
        <taxon>Nepenthaceae</taxon>
        <taxon>Nepenthes</taxon>
    </lineage>
</organism>
<gene>
    <name evidence="6" type="ORF">Nepgr_024383</name>
</gene>
<dbReference type="Proteomes" id="UP001279734">
    <property type="component" value="Unassembled WGS sequence"/>
</dbReference>
<dbReference type="GO" id="GO:0004575">
    <property type="term" value="F:sucrose alpha-glucosidase activity"/>
    <property type="evidence" value="ECO:0007669"/>
    <property type="project" value="TreeGrafter"/>
</dbReference>
<dbReference type="PANTHER" id="PTHR31916:SF37">
    <property type="entry name" value="ALKALINE_NEUTRAL INVERTASE"/>
    <property type="match status" value="1"/>
</dbReference>
<dbReference type="InterPro" id="IPR024746">
    <property type="entry name" value="Glyco_hydro_100"/>
</dbReference>
<comment type="caution">
    <text evidence="6">The sequence shown here is derived from an EMBL/GenBank/DDBJ whole genome shotgun (WGS) entry which is preliminary data.</text>
</comment>
<sequence length="263" mass="28232">MASDDVTGKQNLPDTLHSTPEKAVTPSADTVEKFTETVGEAMAKYSDKIMLRSSESEENNADGANVILTLLQKLENSCDSFKEGPEKMLTKYHEYFFDSETYLFTGQIKEIPLAHSAGISIETMKKDAPECSKKSTSRSPESEKENNNGGGGEAGKTNKTVKFPSIETSRSDVFPKLQALKTSPSVGVNLESYEASNTSPGMKSTAANQVISESGAVGNGGGSLMVDEAWESLKKSYVFFNGNPVGTLAALDPSVEALNYNQV</sequence>
<dbReference type="Pfam" id="PF12899">
    <property type="entry name" value="Glyco_hydro_100"/>
    <property type="match status" value="1"/>
</dbReference>
<proteinExistence type="inferred from homology"/>
<evidence type="ECO:0000256" key="5">
    <source>
        <dbReference type="SAM" id="MobiDB-lite"/>
    </source>
</evidence>
<evidence type="ECO:0000313" key="7">
    <source>
        <dbReference type="Proteomes" id="UP001279734"/>
    </source>
</evidence>